<feature type="transmembrane region" description="Helical" evidence="6">
    <location>
        <begin position="127"/>
        <end position="145"/>
    </location>
</feature>
<dbReference type="Pfam" id="PF06081">
    <property type="entry name" value="ArAE_1"/>
    <property type="match status" value="1"/>
</dbReference>
<evidence type="ECO:0000256" key="2">
    <source>
        <dbReference type="ARBA" id="ARBA00022475"/>
    </source>
</evidence>
<reference evidence="7 8" key="1">
    <citation type="submission" date="2014-01" db="EMBL/GenBank/DDBJ databases">
        <title>Plasmidome dynamics in the species complex Clostridium novyi sensu lato converts strains of independent lineages into distinctly different pathogens.</title>
        <authorList>
            <person name="Skarin H."/>
            <person name="Segerman B."/>
        </authorList>
    </citation>
    <scope>NUCLEOTIDE SEQUENCE [LARGE SCALE GENOMIC DNA]</scope>
    <source>
        <strain evidence="7 8">4552</strain>
    </source>
</reference>
<accession>A0A0A0IDL5</accession>
<dbReference type="Proteomes" id="UP000030012">
    <property type="component" value="Unassembled WGS sequence"/>
</dbReference>
<keyword evidence="5 6" id="KW-0472">Membrane</keyword>
<dbReference type="GO" id="GO:0005886">
    <property type="term" value="C:plasma membrane"/>
    <property type="evidence" value="ECO:0007669"/>
    <property type="project" value="UniProtKB-SubCell"/>
</dbReference>
<proteinExistence type="predicted"/>
<dbReference type="RefSeq" id="WP_039253051.1">
    <property type="nucleotide sequence ID" value="NZ_JENJ01000008.1"/>
</dbReference>
<dbReference type="AlphaFoldDB" id="A0A0A0IDL5"/>
<evidence type="ECO:0000313" key="7">
    <source>
        <dbReference type="EMBL" id="KGM97680.1"/>
    </source>
</evidence>
<evidence type="ECO:0000256" key="3">
    <source>
        <dbReference type="ARBA" id="ARBA00022692"/>
    </source>
</evidence>
<dbReference type="EMBL" id="JENJ01000008">
    <property type="protein sequence ID" value="KGM97680.1"/>
    <property type="molecule type" value="Genomic_DNA"/>
</dbReference>
<keyword evidence="2" id="KW-1003">Cell membrane</keyword>
<comment type="subcellular location">
    <subcellularLocation>
        <location evidence="1">Cell membrane</location>
        <topology evidence="1">Multi-pass membrane protein</topology>
    </subcellularLocation>
</comment>
<protein>
    <recommendedName>
        <fullName evidence="9">Fusaric acid resistance protein</fullName>
    </recommendedName>
</protein>
<dbReference type="PANTHER" id="PTHR30509:SF9">
    <property type="entry name" value="MULTIDRUG RESISTANCE PROTEIN MDTO"/>
    <property type="match status" value="1"/>
</dbReference>
<sequence length="270" mass="30851">MKKIGMRNLKTSIAVVLCVIIIRIFHIDSPFYACIAAVICMQTWVSDSFIVGKNRMIGTFIGALIGLLLALIQPGNIILIGIGIVGVIYICNLLSKNKSITIGCIVFLAIMVNLTDKTPLIYSTYRLIETFIGIMVSVLVNYFVFPRDHSENLYNVREDTMNTILDLYKNKIHKGENIDLSKLDNQISHFENLLNSYMSEITRQKLESVEISNFKKQLHIFKDAYNHLCMLNFVTSDSYIEKDHPSLDIVYNYHLESLNKILNILKTEFN</sequence>
<dbReference type="PANTHER" id="PTHR30509">
    <property type="entry name" value="P-HYDROXYBENZOIC ACID EFFLUX PUMP SUBUNIT-RELATED"/>
    <property type="match status" value="1"/>
</dbReference>
<evidence type="ECO:0008006" key="9">
    <source>
        <dbReference type="Google" id="ProtNLM"/>
    </source>
</evidence>
<evidence type="ECO:0000313" key="8">
    <source>
        <dbReference type="Proteomes" id="UP000030012"/>
    </source>
</evidence>
<dbReference type="InterPro" id="IPR010343">
    <property type="entry name" value="ArAE_1"/>
</dbReference>
<name>A0A0A0IDL5_CLONO</name>
<dbReference type="OrthoDB" id="1653617at2"/>
<feature type="transmembrane region" description="Helical" evidence="6">
    <location>
        <begin position="97"/>
        <end position="115"/>
    </location>
</feature>
<evidence type="ECO:0000256" key="6">
    <source>
        <dbReference type="SAM" id="Phobius"/>
    </source>
</evidence>
<organism evidence="7 8">
    <name type="scientific">Clostridium novyi A str. 4552</name>
    <dbReference type="NCBI Taxonomy" id="1444289"/>
    <lineage>
        <taxon>Bacteria</taxon>
        <taxon>Bacillati</taxon>
        <taxon>Bacillota</taxon>
        <taxon>Clostridia</taxon>
        <taxon>Eubacteriales</taxon>
        <taxon>Clostridiaceae</taxon>
        <taxon>Clostridium</taxon>
    </lineage>
</organism>
<comment type="caution">
    <text evidence="7">The sequence shown here is derived from an EMBL/GenBank/DDBJ whole genome shotgun (WGS) entry which is preliminary data.</text>
</comment>
<keyword evidence="4 6" id="KW-1133">Transmembrane helix</keyword>
<feature type="transmembrane region" description="Helical" evidence="6">
    <location>
        <begin position="57"/>
        <end position="90"/>
    </location>
</feature>
<feature type="transmembrane region" description="Helical" evidence="6">
    <location>
        <begin position="12"/>
        <end position="45"/>
    </location>
</feature>
<evidence type="ECO:0000256" key="4">
    <source>
        <dbReference type="ARBA" id="ARBA00022989"/>
    </source>
</evidence>
<keyword evidence="3 6" id="KW-0812">Transmembrane</keyword>
<gene>
    <name evidence="7" type="ORF">Z968_02950</name>
</gene>
<evidence type="ECO:0000256" key="5">
    <source>
        <dbReference type="ARBA" id="ARBA00023136"/>
    </source>
</evidence>
<evidence type="ECO:0000256" key="1">
    <source>
        <dbReference type="ARBA" id="ARBA00004651"/>
    </source>
</evidence>